<feature type="region of interest" description="Disordered" evidence="1">
    <location>
        <begin position="1"/>
        <end position="47"/>
    </location>
</feature>
<accession>A0A6G1CTG6</accession>
<dbReference type="Proteomes" id="UP000479710">
    <property type="component" value="Unassembled WGS sequence"/>
</dbReference>
<feature type="compositionally biased region" description="Basic and acidic residues" evidence="1">
    <location>
        <begin position="19"/>
        <end position="32"/>
    </location>
</feature>
<name>A0A6G1CTG6_9ORYZ</name>
<dbReference type="AlphaFoldDB" id="A0A6G1CTG6"/>
<gene>
    <name evidence="2" type="ORF">E2562_029821</name>
</gene>
<proteinExistence type="predicted"/>
<evidence type="ECO:0000313" key="2">
    <source>
        <dbReference type="EMBL" id="KAF0903758.1"/>
    </source>
</evidence>
<reference evidence="2 3" key="1">
    <citation type="submission" date="2019-11" db="EMBL/GenBank/DDBJ databases">
        <title>Whole genome sequence of Oryza granulata.</title>
        <authorList>
            <person name="Li W."/>
        </authorList>
    </citation>
    <scope>NUCLEOTIDE SEQUENCE [LARGE SCALE GENOMIC DNA]</scope>
    <source>
        <strain evidence="3">cv. Menghai</strain>
        <tissue evidence="2">Leaf</tissue>
    </source>
</reference>
<protein>
    <submittedName>
        <fullName evidence="2">Uncharacterized protein</fullName>
    </submittedName>
</protein>
<organism evidence="2 3">
    <name type="scientific">Oryza meyeriana var. granulata</name>
    <dbReference type="NCBI Taxonomy" id="110450"/>
    <lineage>
        <taxon>Eukaryota</taxon>
        <taxon>Viridiplantae</taxon>
        <taxon>Streptophyta</taxon>
        <taxon>Embryophyta</taxon>
        <taxon>Tracheophyta</taxon>
        <taxon>Spermatophyta</taxon>
        <taxon>Magnoliopsida</taxon>
        <taxon>Liliopsida</taxon>
        <taxon>Poales</taxon>
        <taxon>Poaceae</taxon>
        <taxon>BOP clade</taxon>
        <taxon>Oryzoideae</taxon>
        <taxon>Oryzeae</taxon>
        <taxon>Oryzinae</taxon>
        <taxon>Oryza</taxon>
        <taxon>Oryza meyeriana</taxon>
    </lineage>
</organism>
<sequence length="207" mass="21906">MAPPVLPVVALPAGGDAANTRDRRRSSSDRRGGGGGGAQVVGENPFDGGIEELRVKLLGHLRDAADRLRVPQPSHAPPPPTTTKPATATALEPSPARSPMPYPAATAAVLAAGGSASTSGCTPVSSLLGPNTSSPDAAPAQHSSLVRKYPKISDRFRNPPDSYSCPRKIIRFRFQIRNYPTDRIRIRNFGRLADNIQTVFTPLSIVN</sequence>
<evidence type="ECO:0000256" key="1">
    <source>
        <dbReference type="SAM" id="MobiDB-lite"/>
    </source>
</evidence>
<keyword evidence="3" id="KW-1185">Reference proteome</keyword>
<feature type="region of interest" description="Disordered" evidence="1">
    <location>
        <begin position="69"/>
        <end position="99"/>
    </location>
</feature>
<dbReference type="EMBL" id="SPHZ02000008">
    <property type="protein sequence ID" value="KAF0903758.1"/>
    <property type="molecule type" value="Genomic_DNA"/>
</dbReference>
<comment type="caution">
    <text evidence="2">The sequence shown here is derived from an EMBL/GenBank/DDBJ whole genome shotgun (WGS) entry which is preliminary data.</text>
</comment>
<evidence type="ECO:0000313" key="3">
    <source>
        <dbReference type="Proteomes" id="UP000479710"/>
    </source>
</evidence>